<gene>
    <name evidence="2" type="ORF">C7H85_17040</name>
</gene>
<keyword evidence="3" id="KW-1185">Reference proteome</keyword>
<accession>A0A2P7QXK6</accession>
<evidence type="ECO:0000256" key="1">
    <source>
        <dbReference type="SAM" id="MobiDB-lite"/>
    </source>
</evidence>
<reference evidence="2 3" key="1">
    <citation type="submission" date="2018-03" db="EMBL/GenBank/DDBJ databases">
        <title>The draft genome of Zobellella sp. 59N8.</title>
        <authorList>
            <person name="Liu L."/>
            <person name="Li L."/>
            <person name="Zhang X."/>
            <person name="Liang L."/>
            <person name="Wang T."/>
        </authorList>
    </citation>
    <scope>NUCLEOTIDE SEQUENCE [LARGE SCALE GENOMIC DNA]</scope>
    <source>
        <strain evidence="2 3">59N8</strain>
    </source>
</reference>
<comment type="caution">
    <text evidence="2">The sequence shown here is derived from an EMBL/GenBank/DDBJ whole genome shotgun (WGS) entry which is preliminary data.</text>
</comment>
<protein>
    <submittedName>
        <fullName evidence="2">Uncharacterized protein</fullName>
    </submittedName>
</protein>
<evidence type="ECO:0000313" key="3">
    <source>
        <dbReference type="Proteomes" id="UP000240243"/>
    </source>
</evidence>
<sequence>MAVVTDPDTGIKQETTKPAPDVQNNDDDVVVSFDSIIYDGSNNRLIQSDTRTVYCSCDYQNGLQSTRRPARPYSLPNGVYWFEGLSEEKEWGDSDNPDCTVCCNDHFDVGSSSLFEDNFNQFNQGHGHYINAISPASAGQEYLESCRMLRIDGFFRVMPDWNLIALNIFPPSYLTDADNVQLYQQYIEDVVQEYVTIQKSGLPSTTYQPDSFQVWLSANGDTADFESLTELFIASYQLAARAIYVDLMPQSLLDAIDFSDDNWLTKVSFNEVNTTLLANWRVEDGDDDYLEVTNEPVETIVDPDNNFFGTYSRGYVTTLQESASAAAQPRVFATMTRYNSGLTGQDPISPFDAGTLFETSLTLSVSSGSALTTFISGKIECLTVQGNGTTPVACKSQDFNNTVATPDGNGSCTIRKDSDPATAFYECTVTAGQAVTITFTNNQPSSDFVFNPSSVNLTTTQVNNNTDIPCVMQINNNITNFVTYSCQP</sequence>
<dbReference type="Proteomes" id="UP000240243">
    <property type="component" value="Unassembled WGS sequence"/>
</dbReference>
<name>A0A2P7QXK6_9GAMM</name>
<dbReference type="EMBL" id="PXYG01000009">
    <property type="protein sequence ID" value="PSJ42685.1"/>
    <property type="molecule type" value="Genomic_DNA"/>
</dbReference>
<organism evidence="2 3">
    <name type="scientific">Zobellella endophytica</name>
    <dbReference type="NCBI Taxonomy" id="2116700"/>
    <lineage>
        <taxon>Bacteria</taxon>
        <taxon>Pseudomonadati</taxon>
        <taxon>Pseudomonadota</taxon>
        <taxon>Gammaproteobacteria</taxon>
        <taxon>Aeromonadales</taxon>
        <taxon>Aeromonadaceae</taxon>
        <taxon>Zobellella</taxon>
    </lineage>
</organism>
<dbReference type="AlphaFoldDB" id="A0A2P7QXK6"/>
<proteinExistence type="predicted"/>
<feature type="region of interest" description="Disordered" evidence="1">
    <location>
        <begin position="1"/>
        <end position="26"/>
    </location>
</feature>
<evidence type="ECO:0000313" key="2">
    <source>
        <dbReference type="EMBL" id="PSJ42685.1"/>
    </source>
</evidence>